<feature type="transmembrane region" description="Helical" evidence="6">
    <location>
        <begin position="41"/>
        <end position="69"/>
    </location>
</feature>
<dbReference type="InterPro" id="IPR018076">
    <property type="entry name" value="T2SS_GspF_dom"/>
</dbReference>
<organism evidence="8 9">
    <name type="scientific">Herbidospora galbida</name>
    <dbReference type="NCBI Taxonomy" id="2575442"/>
    <lineage>
        <taxon>Bacteria</taxon>
        <taxon>Bacillati</taxon>
        <taxon>Actinomycetota</taxon>
        <taxon>Actinomycetes</taxon>
        <taxon>Streptosporangiales</taxon>
        <taxon>Streptosporangiaceae</taxon>
        <taxon>Herbidospora</taxon>
    </lineage>
</organism>
<keyword evidence="3 6" id="KW-0812">Transmembrane</keyword>
<dbReference type="OrthoDB" id="3267562at2"/>
<dbReference type="PANTHER" id="PTHR35007">
    <property type="entry name" value="INTEGRAL MEMBRANE PROTEIN-RELATED"/>
    <property type="match status" value="1"/>
</dbReference>
<dbReference type="GO" id="GO:0005886">
    <property type="term" value="C:plasma membrane"/>
    <property type="evidence" value="ECO:0007669"/>
    <property type="project" value="UniProtKB-SubCell"/>
</dbReference>
<gene>
    <name evidence="8" type="ORF">FDA94_08175</name>
</gene>
<dbReference type="EMBL" id="SZQA01000005">
    <property type="protein sequence ID" value="TKK89942.1"/>
    <property type="molecule type" value="Genomic_DNA"/>
</dbReference>
<comment type="subcellular location">
    <subcellularLocation>
        <location evidence="1">Cell membrane</location>
        <topology evidence="1">Multi-pass membrane protein</topology>
    </subcellularLocation>
</comment>
<keyword evidence="9" id="KW-1185">Reference proteome</keyword>
<dbReference type="Proteomes" id="UP000308705">
    <property type="component" value="Unassembled WGS sequence"/>
</dbReference>
<sequence>MCWPVRRRPADRLRAVVAPPVARAAVAENPAGRMALVAGPVLVLVVLVVGGVAGVVLGVLLAGAVVVHVRRKESPQERRRKELVRADLPFAADLMAECLRAGQPLVGAVEIVARVVDGPLGERLRWAGGQMRLGADPVEVWRGLAAEDSLALLARAIARAVESGAPVADVLTRVAEDARQAGRAASSAAARRVGVQAVAPLGVCFLPAFCFLGIIPVVAGLAAQVLAP</sequence>
<keyword evidence="4 6" id="KW-1133">Transmembrane helix</keyword>
<evidence type="ECO:0000256" key="4">
    <source>
        <dbReference type="ARBA" id="ARBA00022989"/>
    </source>
</evidence>
<dbReference type="AlphaFoldDB" id="A0A4U3MMN2"/>
<comment type="caution">
    <text evidence="8">The sequence shown here is derived from an EMBL/GenBank/DDBJ whole genome shotgun (WGS) entry which is preliminary data.</text>
</comment>
<dbReference type="PANTHER" id="PTHR35007:SF3">
    <property type="entry name" value="POSSIBLE CONSERVED ALANINE RICH MEMBRANE PROTEIN"/>
    <property type="match status" value="1"/>
</dbReference>
<evidence type="ECO:0000256" key="5">
    <source>
        <dbReference type="ARBA" id="ARBA00023136"/>
    </source>
</evidence>
<evidence type="ECO:0000313" key="8">
    <source>
        <dbReference type="EMBL" id="TKK89942.1"/>
    </source>
</evidence>
<keyword evidence="2" id="KW-1003">Cell membrane</keyword>
<evidence type="ECO:0000256" key="6">
    <source>
        <dbReference type="SAM" id="Phobius"/>
    </source>
</evidence>
<protein>
    <submittedName>
        <fullName evidence="8">Type II secretion system F family protein</fullName>
    </submittedName>
</protein>
<keyword evidence="5 6" id="KW-0472">Membrane</keyword>
<reference evidence="8 9" key="1">
    <citation type="submission" date="2019-04" db="EMBL/GenBank/DDBJ databases">
        <title>Herbidospora sp. NEAU-GS14.nov., a novel actinomycete isolated from soil.</title>
        <authorList>
            <person name="Han L."/>
        </authorList>
    </citation>
    <scope>NUCLEOTIDE SEQUENCE [LARGE SCALE GENOMIC DNA]</scope>
    <source>
        <strain evidence="8 9">NEAU-GS14</strain>
    </source>
</reference>
<proteinExistence type="predicted"/>
<name>A0A4U3MMN2_9ACTN</name>
<evidence type="ECO:0000256" key="1">
    <source>
        <dbReference type="ARBA" id="ARBA00004651"/>
    </source>
</evidence>
<accession>A0A4U3MMN2</accession>
<evidence type="ECO:0000259" key="7">
    <source>
        <dbReference type="Pfam" id="PF00482"/>
    </source>
</evidence>
<dbReference type="Pfam" id="PF00482">
    <property type="entry name" value="T2SSF"/>
    <property type="match status" value="1"/>
</dbReference>
<evidence type="ECO:0000256" key="2">
    <source>
        <dbReference type="ARBA" id="ARBA00022475"/>
    </source>
</evidence>
<feature type="domain" description="Type II secretion system protein GspF" evidence="7">
    <location>
        <begin position="92"/>
        <end position="212"/>
    </location>
</feature>
<feature type="transmembrane region" description="Helical" evidence="6">
    <location>
        <begin position="201"/>
        <end position="227"/>
    </location>
</feature>
<evidence type="ECO:0000313" key="9">
    <source>
        <dbReference type="Proteomes" id="UP000308705"/>
    </source>
</evidence>
<evidence type="ECO:0000256" key="3">
    <source>
        <dbReference type="ARBA" id="ARBA00022692"/>
    </source>
</evidence>